<keyword evidence="4" id="KW-0479">Metal-binding</keyword>
<dbReference type="GO" id="GO:0070761">
    <property type="term" value="C:pre-snoRNP complex"/>
    <property type="evidence" value="ECO:0007669"/>
    <property type="project" value="TreeGrafter"/>
</dbReference>
<dbReference type="CDD" id="cd23023">
    <property type="entry name" value="zf-HIT_BCD1"/>
    <property type="match status" value="1"/>
</dbReference>
<evidence type="ECO:0000256" key="12">
    <source>
        <dbReference type="ARBA" id="ARBA00077531"/>
    </source>
</evidence>
<dbReference type="RefSeq" id="XP_007715679.1">
    <property type="nucleotide sequence ID" value="XM_007717489.1"/>
</dbReference>
<feature type="compositionally biased region" description="Basic and acidic residues" evidence="14">
    <location>
        <begin position="269"/>
        <end position="296"/>
    </location>
</feature>
<evidence type="ECO:0000256" key="13">
    <source>
        <dbReference type="PROSITE-ProRule" id="PRU00453"/>
    </source>
</evidence>
<dbReference type="Proteomes" id="UP000053841">
    <property type="component" value="Unassembled WGS sequence"/>
</dbReference>
<dbReference type="GO" id="GO:0008270">
    <property type="term" value="F:zinc ion binding"/>
    <property type="evidence" value="ECO:0007669"/>
    <property type="project" value="UniProtKB-UniRule"/>
</dbReference>
<comment type="subunit">
    <text evidence="10">Interacts with FBL, SNU13, NOP58, NUFIP1, RUVBL1, RUVBL2 and TAF9. Interacts (via HIT-type zinc finger) with the RUVBL1/RUVBL2 complex in the presence of ADP.</text>
</comment>
<dbReference type="PROSITE" id="PS51083">
    <property type="entry name" value="ZF_HIT"/>
    <property type="match status" value="1"/>
</dbReference>
<evidence type="ECO:0000256" key="11">
    <source>
        <dbReference type="ARBA" id="ARBA00068630"/>
    </source>
</evidence>
<dbReference type="GO" id="GO:0005634">
    <property type="term" value="C:nucleus"/>
    <property type="evidence" value="ECO:0007669"/>
    <property type="project" value="TreeGrafter"/>
</dbReference>
<dbReference type="SUPFAM" id="SSF144232">
    <property type="entry name" value="HIT/MYND zinc finger-like"/>
    <property type="match status" value="1"/>
</dbReference>
<feature type="domain" description="HIT-type" evidence="15">
    <location>
        <begin position="14"/>
        <end position="48"/>
    </location>
</feature>
<dbReference type="GeneID" id="19146498"/>
<dbReference type="InterPro" id="IPR057721">
    <property type="entry name" value="BCD1_alpha/beta"/>
</dbReference>
<gene>
    <name evidence="16" type="ORF">COCCADRAFT_29005</name>
</gene>
<evidence type="ECO:0000256" key="14">
    <source>
        <dbReference type="SAM" id="MobiDB-lite"/>
    </source>
</evidence>
<evidence type="ECO:0000256" key="10">
    <source>
        <dbReference type="ARBA" id="ARBA00061949"/>
    </source>
</evidence>
<evidence type="ECO:0000256" key="8">
    <source>
        <dbReference type="ARBA" id="ARBA00049598"/>
    </source>
</evidence>
<keyword evidence="3" id="KW-0597">Phosphoprotein</keyword>
<evidence type="ECO:0000256" key="4">
    <source>
        <dbReference type="ARBA" id="ARBA00022723"/>
    </source>
</evidence>
<dbReference type="GO" id="GO:0000492">
    <property type="term" value="P:box C/D snoRNP assembly"/>
    <property type="evidence" value="ECO:0007669"/>
    <property type="project" value="TreeGrafter"/>
</dbReference>
<proteinExistence type="inferred from homology"/>
<feature type="region of interest" description="Disordered" evidence="14">
    <location>
        <begin position="254"/>
        <end position="305"/>
    </location>
</feature>
<dbReference type="InterPro" id="IPR007529">
    <property type="entry name" value="Znf_HIT"/>
</dbReference>
<evidence type="ECO:0000256" key="3">
    <source>
        <dbReference type="ARBA" id="ARBA00022553"/>
    </source>
</evidence>
<reference evidence="16 17" key="1">
    <citation type="journal article" date="2013" name="PLoS Genet.">
        <title>Comparative genome structure, secondary metabolite, and effector coding capacity across Cochliobolus pathogens.</title>
        <authorList>
            <person name="Condon B.J."/>
            <person name="Leng Y."/>
            <person name="Wu D."/>
            <person name="Bushley K.E."/>
            <person name="Ohm R.A."/>
            <person name="Otillar R."/>
            <person name="Martin J."/>
            <person name="Schackwitz W."/>
            <person name="Grimwood J."/>
            <person name="MohdZainudin N."/>
            <person name="Xue C."/>
            <person name="Wang R."/>
            <person name="Manning V.A."/>
            <person name="Dhillon B."/>
            <person name="Tu Z.J."/>
            <person name="Steffenson B.J."/>
            <person name="Salamov A."/>
            <person name="Sun H."/>
            <person name="Lowry S."/>
            <person name="LaButti K."/>
            <person name="Han J."/>
            <person name="Copeland A."/>
            <person name="Lindquist E."/>
            <person name="Barry K."/>
            <person name="Schmutz J."/>
            <person name="Baker S.E."/>
            <person name="Ciuffetti L.M."/>
            <person name="Grigoriev I.V."/>
            <person name="Zhong S."/>
            <person name="Turgeon B.G."/>
        </authorList>
    </citation>
    <scope>NUCLEOTIDE SEQUENCE [LARGE SCALE GENOMIC DNA]</scope>
    <source>
        <strain evidence="16 17">26-R-13</strain>
    </source>
</reference>
<keyword evidence="2" id="KW-0690">Ribosome biogenesis</keyword>
<dbReference type="Gene3D" id="3.30.60.190">
    <property type="match status" value="1"/>
</dbReference>
<dbReference type="GO" id="GO:0000463">
    <property type="term" value="P:maturation of LSU-rRNA from tricistronic rRNA transcript (SSU-rRNA, 5.8S rRNA, LSU-rRNA)"/>
    <property type="evidence" value="ECO:0007669"/>
    <property type="project" value="TreeGrafter"/>
</dbReference>
<dbReference type="FunFam" id="3.30.60.190:FF:000001">
    <property type="entry name" value="box C/D snoRNA protein 1"/>
    <property type="match status" value="1"/>
</dbReference>
<name>W6XW57_COCC2</name>
<evidence type="ECO:0000256" key="1">
    <source>
        <dbReference type="ARBA" id="ARBA00022499"/>
    </source>
</evidence>
<evidence type="ECO:0000313" key="16">
    <source>
        <dbReference type="EMBL" id="EUC30003.1"/>
    </source>
</evidence>
<accession>W6XW57</accession>
<keyword evidence="5 13" id="KW-0863">Zinc-finger</keyword>
<keyword evidence="7" id="KW-0832">Ubl conjugation</keyword>
<comment type="function">
    <text evidence="8">Required for box C/D snoRNAs accumulation involved in snoRNA processing, snoRNA transport to the nucleolus and ribosome biogenesis.</text>
</comment>
<dbReference type="Pfam" id="PF04438">
    <property type="entry name" value="zf-HIT"/>
    <property type="match status" value="1"/>
</dbReference>
<evidence type="ECO:0000256" key="9">
    <source>
        <dbReference type="ARBA" id="ARBA00049654"/>
    </source>
</evidence>
<keyword evidence="17" id="KW-1185">Reference proteome</keyword>
<dbReference type="PANTHER" id="PTHR13483:SF11">
    <property type="entry name" value="ZINC FINGER HIT DOMAIN-CONTAINING PROTEIN 3"/>
    <property type="match status" value="1"/>
</dbReference>
<dbReference type="OrthoDB" id="272357at2759"/>
<dbReference type="EMBL" id="KI964719">
    <property type="protein sequence ID" value="EUC30003.1"/>
    <property type="molecule type" value="Genomic_DNA"/>
</dbReference>
<keyword evidence="1" id="KW-1017">Isopeptide bond</keyword>
<evidence type="ECO:0000256" key="7">
    <source>
        <dbReference type="ARBA" id="ARBA00022843"/>
    </source>
</evidence>
<dbReference type="AlphaFoldDB" id="W6XW57"/>
<comment type="similarity">
    <text evidence="9">Belongs to the BCD1 family.</text>
</comment>
<protein>
    <recommendedName>
        <fullName evidence="11">Box C/D snoRNA protein 1</fullName>
    </recommendedName>
    <alternativeName>
        <fullName evidence="12">Zinc finger HIT domain-containing protein 6</fullName>
    </alternativeName>
</protein>
<sequence length="429" mass="47536">MDNTSSAPLLNELCSVCNTTQFKYRCPGCSARTCSLPCYKRHQQWAQCSGKRDPTKFVKKSQLLTPAGIDHDFNFLSGIERDLDRADKVAAHASAAAPSEGLSNRQRAGVPYAKLEAAAAVNIIRAPQGLSRQRENKSHMSATKLVAPVKPNMSITLLICIPRKVSRNIVWTVEWIDDASKTRVLTQTSSVQQIKDAQPFAHYGVNSKSKKRKLNTETPATTILESTHSQQYVAPVAEDQDQPLQQIHVDVPISDAQSSSVRGGATPPRSEKGQTFKREADVADGHPSDNDHDEPSTHTMGRSGQPRFFLLKPRTSTSRHVLIPLDYSCTLAESLHGQTILEFPTIHVFPADMDELPKQEFMLEEEYAKLEGEQQKEFDELMGELDPEILKRLKEGEDGIAKNGIGNAEEEVDSKKILDVLKQDLGGRL</sequence>
<dbReference type="GO" id="GO:0048254">
    <property type="term" value="P:snoRNA localization"/>
    <property type="evidence" value="ECO:0007669"/>
    <property type="project" value="TreeGrafter"/>
</dbReference>
<dbReference type="STRING" id="930089.W6XW57"/>
<evidence type="ECO:0000256" key="6">
    <source>
        <dbReference type="ARBA" id="ARBA00022833"/>
    </source>
</evidence>
<evidence type="ECO:0000313" key="17">
    <source>
        <dbReference type="Proteomes" id="UP000053841"/>
    </source>
</evidence>
<dbReference type="eggNOG" id="KOG2858">
    <property type="taxonomic scope" value="Eukaryota"/>
</dbReference>
<keyword evidence="6" id="KW-0862">Zinc</keyword>
<dbReference type="Pfam" id="PF25790">
    <property type="entry name" value="BCD1"/>
    <property type="match status" value="1"/>
</dbReference>
<dbReference type="HOGENOM" id="CLU_025524_5_1_1"/>
<evidence type="ECO:0000256" key="5">
    <source>
        <dbReference type="ARBA" id="ARBA00022771"/>
    </source>
</evidence>
<dbReference type="PANTHER" id="PTHR13483">
    <property type="entry name" value="BOX C_D SNORNA PROTEIN 1-RELATED"/>
    <property type="match status" value="1"/>
</dbReference>
<evidence type="ECO:0000256" key="2">
    <source>
        <dbReference type="ARBA" id="ARBA00022517"/>
    </source>
</evidence>
<evidence type="ECO:0000259" key="15">
    <source>
        <dbReference type="PROSITE" id="PS51083"/>
    </source>
</evidence>
<organism evidence="16 17">
    <name type="scientific">Cochliobolus carbonum (strain 26-R-13)</name>
    <name type="common">Maize leaf spot fungus</name>
    <name type="synonym">Bipolaris zeicola</name>
    <dbReference type="NCBI Taxonomy" id="930089"/>
    <lineage>
        <taxon>Eukaryota</taxon>
        <taxon>Fungi</taxon>
        <taxon>Dikarya</taxon>
        <taxon>Ascomycota</taxon>
        <taxon>Pezizomycotina</taxon>
        <taxon>Dothideomycetes</taxon>
        <taxon>Pleosporomycetidae</taxon>
        <taxon>Pleosporales</taxon>
        <taxon>Pleosporineae</taxon>
        <taxon>Pleosporaceae</taxon>
        <taxon>Bipolaris</taxon>
    </lineage>
</organism>
<dbReference type="InterPro" id="IPR051639">
    <property type="entry name" value="BCD1"/>
</dbReference>
<dbReference type="KEGG" id="bze:COCCADRAFT_29005"/>